<dbReference type="Proteomes" id="UP001165586">
    <property type="component" value="Unassembled WGS sequence"/>
</dbReference>
<comment type="caution">
    <text evidence="2">The sequence shown here is derived from an EMBL/GenBank/DDBJ whole genome shotgun (WGS) entry which is preliminary data.</text>
</comment>
<evidence type="ECO:0000313" key="2">
    <source>
        <dbReference type="EMBL" id="MCS5733721.1"/>
    </source>
</evidence>
<sequence length="72" mass="7831">MSQTDVHEFEIREKPGGVLRATIARQPDGSWTTHPEDSPAGDRPPAFDDRPTPQAAFNAFIEWANGGPAADE</sequence>
<evidence type="ECO:0000256" key="1">
    <source>
        <dbReference type="SAM" id="MobiDB-lite"/>
    </source>
</evidence>
<proteinExistence type="predicted"/>
<keyword evidence="3" id="KW-1185">Reference proteome</keyword>
<protein>
    <submittedName>
        <fullName evidence="2">Uncharacterized protein</fullName>
    </submittedName>
</protein>
<dbReference type="EMBL" id="JANLCJ010000002">
    <property type="protein sequence ID" value="MCS5733721.1"/>
    <property type="molecule type" value="Genomic_DNA"/>
</dbReference>
<feature type="compositionally biased region" description="Basic and acidic residues" evidence="1">
    <location>
        <begin position="1"/>
        <end position="15"/>
    </location>
</feature>
<dbReference type="RefSeq" id="WP_259538537.1">
    <property type="nucleotide sequence ID" value="NZ_JANLCJ010000002.1"/>
</dbReference>
<name>A0ABT2H1C8_9MICO</name>
<evidence type="ECO:0000313" key="3">
    <source>
        <dbReference type="Proteomes" id="UP001165586"/>
    </source>
</evidence>
<feature type="region of interest" description="Disordered" evidence="1">
    <location>
        <begin position="1"/>
        <end position="52"/>
    </location>
</feature>
<accession>A0ABT2H1C8</accession>
<gene>
    <name evidence="2" type="ORF">N1032_08210</name>
</gene>
<reference evidence="2" key="1">
    <citation type="submission" date="2022-08" db="EMBL/GenBank/DDBJ databases">
        <authorList>
            <person name="Deng Y."/>
            <person name="Han X.-F."/>
            <person name="Zhang Y.-Q."/>
        </authorList>
    </citation>
    <scope>NUCLEOTIDE SEQUENCE</scope>
    <source>
        <strain evidence="2">CPCC 203386</strain>
    </source>
</reference>
<organism evidence="2 3">
    <name type="scientific">Herbiconiux daphne</name>
    <dbReference type="NCBI Taxonomy" id="2970914"/>
    <lineage>
        <taxon>Bacteria</taxon>
        <taxon>Bacillati</taxon>
        <taxon>Actinomycetota</taxon>
        <taxon>Actinomycetes</taxon>
        <taxon>Micrococcales</taxon>
        <taxon>Microbacteriaceae</taxon>
        <taxon>Herbiconiux</taxon>
    </lineage>
</organism>